<dbReference type="Proteomes" id="UP001596523">
    <property type="component" value="Unassembled WGS sequence"/>
</dbReference>
<sequence>MRGLRELVAIVGVLALAFAFTWAEPRPAMAKGQGVVLLNSPTTWQTAALYDDDARYQRLKSLLGHDRGRAGHTRQQRPPKLGTSIGRQVTVTWMAHNAWRVDRVYPGVPGTRHVWILTEFDLTRPTNDHTWRKAEHPAELRALLTKAGRLMGKQPDGSYPDLGATQHPIGSAAPSPGVERSALANASAGAPS</sequence>
<evidence type="ECO:0000313" key="2">
    <source>
        <dbReference type="EMBL" id="MFC7308838.1"/>
    </source>
</evidence>
<protein>
    <submittedName>
        <fullName evidence="2">Uncharacterized protein</fullName>
    </submittedName>
</protein>
<evidence type="ECO:0000256" key="1">
    <source>
        <dbReference type="SAM" id="MobiDB-lite"/>
    </source>
</evidence>
<accession>A0ABW2JTS6</accession>
<dbReference type="EMBL" id="JBHTCF010000018">
    <property type="protein sequence ID" value="MFC7308838.1"/>
    <property type="molecule type" value="Genomic_DNA"/>
</dbReference>
<organism evidence="2 3">
    <name type="scientific">Streptomyces monticola</name>
    <dbReference type="NCBI Taxonomy" id="2666263"/>
    <lineage>
        <taxon>Bacteria</taxon>
        <taxon>Bacillati</taxon>
        <taxon>Actinomycetota</taxon>
        <taxon>Actinomycetes</taxon>
        <taxon>Kitasatosporales</taxon>
        <taxon>Streptomycetaceae</taxon>
        <taxon>Streptomyces</taxon>
    </lineage>
</organism>
<dbReference type="RefSeq" id="WP_381837211.1">
    <property type="nucleotide sequence ID" value="NZ_JBHTCF010000018.1"/>
</dbReference>
<gene>
    <name evidence="2" type="ORF">ACFQVC_32065</name>
</gene>
<name>A0ABW2JTS6_9ACTN</name>
<reference evidence="3" key="1">
    <citation type="journal article" date="2019" name="Int. J. Syst. Evol. Microbiol.">
        <title>The Global Catalogue of Microorganisms (GCM) 10K type strain sequencing project: providing services to taxonomists for standard genome sequencing and annotation.</title>
        <authorList>
            <consortium name="The Broad Institute Genomics Platform"/>
            <consortium name="The Broad Institute Genome Sequencing Center for Infectious Disease"/>
            <person name="Wu L."/>
            <person name="Ma J."/>
        </authorList>
    </citation>
    <scope>NUCLEOTIDE SEQUENCE [LARGE SCALE GENOMIC DNA]</scope>
    <source>
        <strain evidence="3">SYNS20</strain>
    </source>
</reference>
<proteinExistence type="predicted"/>
<comment type="caution">
    <text evidence="2">The sequence shown here is derived from an EMBL/GenBank/DDBJ whole genome shotgun (WGS) entry which is preliminary data.</text>
</comment>
<evidence type="ECO:0000313" key="3">
    <source>
        <dbReference type="Proteomes" id="UP001596523"/>
    </source>
</evidence>
<feature type="region of interest" description="Disordered" evidence="1">
    <location>
        <begin position="151"/>
        <end position="192"/>
    </location>
</feature>
<keyword evidence="3" id="KW-1185">Reference proteome</keyword>